<dbReference type="EMBL" id="JADNRY010000011">
    <property type="protein sequence ID" value="KAF9074778.1"/>
    <property type="molecule type" value="Genomic_DNA"/>
</dbReference>
<evidence type="ECO:0000313" key="3">
    <source>
        <dbReference type="EMBL" id="KAF9074778.1"/>
    </source>
</evidence>
<accession>A0A9P5UE04</accession>
<evidence type="ECO:0000313" key="4">
    <source>
        <dbReference type="Proteomes" id="UP000772434"/>
    </source>
</evidence>
<keyword evidence="4" id="KW-1185">Reference proteome</keyword>
<reference evidence="3" key="1">
    <citation type="submission" date="2020-11" db="EMBL/GenBank/DDBJ databases">
        <authorList>
            <consortium name="DOE Joint Genome Institute"/>
            <person name="Ahrendt S."/>
            <person name="Riley R."/>
            <person name="Andreopoulos W."/>
            <person name="Labutti K."/>
            <person name="Pangilinan J."/>
            <person name="Ruiz-Duenas F.J."/>
            <person name="Barrasa J.M."/>
            <person name="Sanchez-Garcia M."/>
            <person name="Camarero S."/>
            <person name="Miyauchi S."/>
            <person name="Serrano A."/>
            <person name="Linde D."/>
            <person name="Babiker R."/>
            <person name="Drula E."/>
            <person name="Ayuso-Fernandez I."/>
            <person name="Pacheco R."/>
            <person name="Padilla G."/>
            <person name="Ferreira P."/>
            <person name="Barriuso J."/>
            <person name="Kellner H."/>
            <person name="Castanera R."/>
            <person name="Alfaro M."/>
            <person name="Ramirez L."/>
            <person name="Pisabarro A.G."/>
            <person name="Kuo A."/>
            <person name="Tritt A."/>
            <person name="Lipzen A."/>
            <person name="He G."/>
            <person name="Yan M."/>
            <person name="Ng V."/>
            <person name="Cullen D."/>
            <person name="Martin F."/>
            <person name="Rosso M.-N."/>
            <person name="Henrissat B."/>
            <person name="Hibbett D."/>
            <person name="Martinez A.T."/>
            <person name="Grigoriev I.V."/>
        </authorList>
    </citation>
    <scope>NUCLEOTIDE SEQUENCE</scope>
    <source>
        <strain evidence="3">AH 40177</strain>
    </source>
</reference>
<comment type="caution">
    <text evidence="3">The sequence shown here is derived from an EMBL/GenBank/DDBJ whole genome shotgun (WGS) entry which is preliminary data.</text>
</comment>
<feature type="signal peptide" evidence="2">
    <location>
        <begin position="1"/>
        <end position="33"/>
    </location>
</feature>
<protein>
    <submittedName>
        <fullName evidence="3">Uncharacterized protein</fullName>
    </submittedName>
</protein>
<organism evidence="3 4">
    <name type="scientific">Rhodocollybia butyracea</name>
    <dbReference type="NCBI Taxonomy" id="206335"/>
    <lineage>
        <taxon>Eukaryota</taxon>
        <taxon>Fungi</taxon>
        <taxon>Dikarya</taxon>
        <taxon>Basidiomycota</taxon>
        <taxon>Agaricomycotina</taxon>
        <taxon>Agaricomycetes</taxon>
        <taxon>Agaricomycetidae</taxon>
        <taxon>Agaricales</taxon>
        <taxon>Marasmiineae</taxon>
        <taxon>Omphalotaceae</taxon>
        <taxon>Rhodocollybia</taxon>
    </lineage>
</organism>
<proteinExistence type="predicted"/>
<keyword evidence="2" id="KW-0732">Signal</keyword>
<dbReference type="AlphaFoldDB" id="A0A9P5UE04"/>
<feature type="compositionally biased region" description="Low complexity" evidence="1">
    <location>
        <begin position="51"/>
        <end position="79"/>
    </location>
</feature>
<evidence type="ECO:0000256" key="1">
    <source>
        <dbReference type="SAM" id="MobiDB-lite"/>
    </source>
</evidence>
<feature type="chain" id="PRO_5040256501" evidence="2">
    <location>
        <begin position="34"/>
        <end position="182"/>
    </location>
</feature>
<dbReference type="Proteomes" id="UP000772434">
    <property type="component" value="Unassembled WGS sequence"/>
</dbReference>
<name>A0A9P5UE04_9AGAR</name>
<evidence type="ECO:0000256" key="2">
    <source>
        <dbReference type="SAM" id="SignalP"/>
    </source>
</evidence>
<gene>
    <name evidence="3" type="ORF">BDP27DRAFT_1415708</name>
</gene>
<sequence length="182" mass="19814">MTKKAPKPTALGTPEMLLQLLLLLRARFRFCFACRTKCQPNQVESRASTPTRQSSVSAPSSSSSKPSSLRSQASKSSTLPSPLKRYQYLLSDVCHTLILDISSPISSGDTHEETSFPNLYFSCIPTGFYAANATVINAGTAFAAIEAIACDLYLNSLPVWLNTRPFTVQMLSALNAFLVDLI</sequence>
<feature type="region of interest" description="Disordered" evidence="1">
    <location>
        <begin position="43"/>
        <end position="79"/>
    </location>
</feature>